<dbReference type="KEGG" id="mbr:MONBRDRAFT_13059"/>
<dbReference type="EMBL" id="CH991595">
    <property type="protein sequence ID" value="EDQ84185.1"/>
    <property type="molecule type" value="Genomic_DNA"/>
</dbReference>
<feature type="repeat" description="ANK" evidence="3">
    <location>
        <begin position="92"/>
        <end position="124"/>
    </location>
</feature>
<dbReference type="InParanoid" id="A9VE63"/>
<keyword evidence="2 3" id="KW-0040">ANK repeat</keyword>
<evidence type="ECO:0000256" key="3">
    <source>
        <dbReference type="PROSITE-ProRule" id="PRU00023"/>
    </source>
</evidence>
<feature type="repeat" description="ANK" evidence="3">
    <location>
        <begin position="125"/>
        <end position="157"/>
    </location>
</feature>
<dbReference type="SMART" id="SM00248">
    <property type="entry name" value="ANK"/>
    <property type="match status" value="3"/>
</dbReference>
<evidence type="ECO:0000256" key="1">
    <source>
        <dbReference type="ARBA" id="ARBA00022737"/>
    </source>
</evidence>
<dbReference type="Gene3D" id="1.25.40.20">
    <property type="entry name" value="Ankyrin repeat-containing domain"/>
    <property type="match status" value="1"/>
</dbReference>
<dbReference type="PANTHER" id="PTHR24198:SF185">
    <property type="entry name" value="ANKYRIN-3"/>
    <property type="match status" value="1"/>
</dbReference>
<keyword evidence="6" id="KW-1185">Reference proteome</keyword>
<name>A9VE63_MONBE</name>
<dbReference type="STRING" id="81824.A9VE63"/>
<dbReference type="RefSeq" id="XP_001751015.1">
    <property type="nucleotide sequence ID" value="XM_001750963.1"/>
</dbReference>
<dbReference type="InterPro" id="IPR002110">
    <property type="entry name" value="Ankyrin_rpt"/>
</dbReference>
<protein>
    <submittedName>
        <fullName evidence="5">Uncharacterized protein</fullName>
    </submittedName>
</protein>
<keyword evidence="1" id="KW-0677">Repeat</keyword>
<evidence type="ECO:0000313" key="6">
    <source>
        <dbReference type="Proteomes" id="UP000001357"/>
    </source>
</evidence>
<dbReference type="PROSITE" id="PS50297">
    <property type="entry name" value="ANK_REP_REGION"/>
    <property type="match status" value="3"/>
</dbReference>
<evidence type="ECO:0000256" key="4">
    <source>
        <dbReference type="SAM" id="MobiDB-lite"/>
    </source>
</evidence>
<dbReference type="Proteomes" id="UP000001357">
    <property type="component" value="Unassembled WGS sequence"/>
</dbReference>
<dbReference type="Pfam" id="PF12796">
    <property type="entry name" value="Ank_2"/>
    <property type="match status" value="1"/>
</dbReference>
<feature type="region of interest" description="Disordered" evidence="4">
    <location>
        <begin position="14"/>
        <end position="41"/>
    </location>
</feature>
<dbReference type="PROSITE" id="PS50088">
    <property type="entry name" value="ANK_REPEAT"/>
    <property type="match status" value="3"/>
</dbReference>
<dbReference type="GeneID" id="5896275"/>
<evidence type="ECO:0000256" key="2">
    <source>
        <dbReference type="ARBA" id="ARBA00023043"/>
    </source>
</evidence>
<dbReference type="InterPro" id="IPR036770">
    <property type="entry name" value="Ankyrin_rpt-contain_sf"/>
</dbReference>
<feature type="repeat" description="ANK" evidence="3">
    <location>
        <begin position="158"/>
        <end position="190"/>
    </location>
</feature>
<organism evidence="5 6">
    <name type="scientific">Monosiga brevicollis</name>
    <name type="common">Choanoflagellate</name>
    <dbReference type="NCBI Taxonomy" id="81824"/>
    <lineage>
        <taxon>Eukaryota</taxon>
        <taxon>Choanoflagellata</taxon>
        <taxon>Craspedida</taxon>
        <taxon>Salpingoecidae</taxon>
        <taxon>Monosiga</taxon>
    </lineage>
</organism>
<proteinExistence type="predicted"/>
<dbReference type="PANTHER" id="PTHR24198">
    <property type="entry name" value="ANKYRIN REPEAT AND PROTEIN KINASE DOMAIN-CONTAINING PROTEIN"/>
    <property type="match status" value="1"/>
</dbReference>
<evidence type="ECO:0000313" key="5">
    <source>
        <dbReference type="EMBL" id="EDQ84185.1"/>
    </source>
</evidence>
<dbReference type="PRINTS" id="PR01415">
    <property type="entry name" value="ANKYRIN"/>
</dbReference>
<accession>A9VE63</accession>
<reference evidence="5" key="1">
    <citation type="journal article" date="2008" name="Nature">
        <title>The genome of the choanoflagellate Monosiga brevicollis and the origin of metazoans.</title>
        <authorList>
            <consortium name="JGI Sequencing"/>
            <person name="King N."/>
            <person name="Westbrook M.J."/>
            <person name="Young S.L."/>
            <person name="Kuo A."/>
            <person name="Abedin M."/>
            <person name="Chapman J."/>
            <person name="Fairclough S."/>
            <person name="Hellsten U."/>
            <person name="Isogai Y."/>
            <person name="Letunic I."/>
            <person name="Marr M."/>
            <person name="Pincus D."/>
            <person name="Putnam N."/>
            <person name="Rokas A."/>
            <person name="Wright K.J."/>
            <person name="Zuzow R."/>
            <person name="Dirks W."/>
            <person name="Good M."/>
            <person name="Goodstein D."/>
            <person name="Lemons D."/>
            <person name="Li W."/>
            <person name="Lyons J.B."/>
            <person name="Morris A."/>
            <person name="Nichols S."/>
            <person name="Richter D.J."/>
            <person name="Salamov A."/>
            <person name="Bork P."/>
            <person name="Lim W.A."/>
            <person name="Manning G."/>
            <person name="Miller W.T."/>
            <person name="McGinnis W."/>
            <person name="Shapiro H."/>
            <person name="Tjian R."/>
            <person name="Grigoriev I.V."/>
            <person name="Rokhsar D."/>
        </authorList>
    </citation>
    <scope>NUCLEOTIDE SEQUENCE [LARGE SCALE GENOMIC DNA]</scope>
    <source>
        <strain evidence="5">MX1</strain>
    </source>
</reference>
<dbReference type="AlphaFoldDB" id="A9VE63"/>
<gene>
    <name evidence="5" type="ORF">MONBRDRAFT_13059</name>
</gene>
<dbReference type="SUPFAM" id="SSF48403">
    <property type="entry name" value="Ankyrin repeat"/>
    <property type="match status" value="1"/>
</dbReference>
<sequence>MSSVPLDMMREALTPVRGETNLPRTASTPSHDAFGSPELTQQHKQARVWQALCTAKQQPVLNLLEQLEATMPIDSNNTQDVFPLHPLGNEWRGLTPLHDAAINGDPVTLHLLLQAKPNVHVKTQEGKTALDRAVERQTEDVVQVLLEAGANPNSISKGGSTPLHLACYNDHSEMVKVLLDAGANVSAVDQMYLAGADEPVPTALITFGEDVVRDLNHIRANAIAKRLAALFMVGWKQEPNLFTLLALRELPSCWYNRV</sequence>
<dbReference type="eggNOG" id="KOG0504">
    <property type="taxonomic scope" value="Eukaryota"/>
</dbReference>